<reference evidence="1" key="1">
    <citation type="submission" date="2020-08" db="EMBL/GenBank/DDBJ databases">
        <title>Multicomponent nature underlies the extraordinary mechanical properties of spider dragline silk.</title>
        <authorList>
            <person name="Kono N."/>
            <person name="Nakamura H."/>
            <person name="Mori M."/>
            <person name="Yoshida Y."/>
            <person name="Ohtoshi R."/>
            <person name="Malay A.D."/>
            <person name="Moran D.A.P."/>
            <person name="Tomita M."/>
            <person name="Numata K."/>
            <person name="Arakawa K."/>
        </authorList>
    </citation>
    <scope>NUCLEOTIDE SEQUENCE</scope>
</reference>
<name>A0A8X6S2P5_TRICX</name>
<accession>A0A8X6S2P5</accession>
<dbReference type="Proteomes" id="UP000887159">
    <property type="component" value="Unassembled WGS sequence"/>
</dbReference>
<sequence>MAVVVKVTDSCYDFEPSTTEDPPCRRAMLVTSVESSNVLPLCDVNIHSLTHLGLDPRRYGTALNVTNHQTRWAAIVLSHLMILVQNSNEST</sequence>
<proteinExistence type="predicted"/>
<keyword evidence="2" id="KW-1185">Reference proteome</keyword>
<evidence type="ECO:0000313" key="2">
    <source>
        <dbReference type="Proteomes" id="UP000887159"/>
    </source>
</evidence>
<comment type="caution">
    <text evidence="1">The sequence shown here is derived from an EMBL/GenBank/DDBJ whole genome shotgun (WGS) entry which is preliminary data.</text>
</comment>
<evidence type="ECO:0000313" key="1">
    <source>
        <dbReference type="EMBL" id="GFY05759.1"/>
    </source>
</evidence>
<dbReference type="AlphaFoldDB" id="A0A8X6S2P5"/>
<gene>
    <name evidence="1" type="ORF">TNCV_4404261</name>
</gene>
<organism evidence="1 2">
    <name type="scientific">Trichonephila clavipes</name>
    <name type="common">Golden silk orbweaver</name>
    <name type="synonym">Nephila clavipes</name>
    <dbReference type="NCBI Taxonomy" id="2585209"/>
    <lineage>
        <taxon>Eukaryota</taxon>
        <taxon>Metazoa</taxon>
        <taxon>Ecdysozoa</taxon>
        <taxon>Arthropoda</taxon>
        <taxon>Chelicerata</taxon>
        <taxon>Arachnida</taxon>
        <taxon>Araneae</taxon>
        <taxon>Araneomorphae</taxon>
        <taxon>Entelegynae</taxon>
        <taxon>Araneoidea</taxon>
        <taxon>Nephilidae</taxon>
        <taxon>Trichonephila</taxon>
    </lineage>
</organism>
<dbReference type="EMBL" id="BMAU01021255">
    <property type="protein sequence ID" value="GFY05759.1"/>
    <property type="molecule type" value="Genomic_DNA"/>
</dbReference>
<protein>
    <submittedName>
        <fullName evidence="1">Uncharacterized protein</fullName>
    </submittedName>
</protein>